<gene>
    <name evidence="3" type="ORF">IAC51_03200</name>
</gene>
<dbReference type="InterPro" id="IPR023582">
    <property type="entry name" value="Impact"/>
</dbReference>
<dbReference type="InterPro" id="IPR020569">
    <property type="entry name" value="UPF0029_Impact_CS"/>
</dbReference>
<dbReference type="InterPro" id="IPR036956">
    <property type="entry name" value="Impact_N_sf"/>
</dbReference>
<dbReference type="GO" id="GO:0006446">
    <property type="term" value="P:regulation of translational initiation"/>
    <property type="evidence" value="ECO:0007669"/>
    <property type="project" value="TreeGrafter"/>
</dbReference>
<proteinExistence type="inferred from homology"/>
<comment type="similarity">
    <text evidence="1">Belongs to the IMPACT family.</text>
</comment>
<sequence length="209" mass="23491">MPEKNDTYLTIAAPSEAVYKDKGSKFLAFAYPVQTLEQVKTIIEQKRKEFYDARHVCYAYMLGYERAVFRANDDGEPSGTAGKPILGQINSAQLTDILIVVVRYFGGILLGTSGLIQAYKTAAAYAIGTSAIEERIVERLFAANCGYDMLNSVMRIVKECRLTVVSQRQELDCTLILSVRLSQIEPVKERFSKLDFVRFEEYVEAEVGE</sequence>
<evidence type="ECO:0000256" key="1">
    <source>
        <dbReference type="ARBA" id="ARBA00007665"/>
    </source>
</evidence>
<feature type="domain" description="Impact N-terminal" evidence="2">
    <location>
        <begin position="22"/>
        <end position="126"/>
    </location>
</feature>
<dbReference type="EMBL" id="JADIMV010000054">
    <property type="protein sequence ID" value="MBO8439638.1"/>
    <property type="molecule type" value="Genomic_DNA"/>
</dbReference>
<comment type="caution">
    <text evidence="3">The sequence shown here is derived from an EMBL/GenBank/DDBJ whole genome shotgun (WGS) entry which is preliminary data.</text>
</comment>
<dbReference type="PANTHER" id="PTHR16301:SF20">
    <property type="entry name" value="IMPACT FAMILY MEMBER YIGZ"/>
    <property type="match status" value="1"/>
</dbReference>
<dbReference type="Gene3D" id="3.30.230.30">
    <property type="entry name" value="Impact, N-terminal domain"/>
    <property type="match status" value="1"/>
</dbReference>
<accession>A0A940DJA8</accession>
<dbReference type="InterPro" id="IPR001498">
    <property type="entry name" value="Impact_N"/>
</dbReference>
<name>A0A940DJA8_9BACT</name>
<dbReference type="Proteomes" id="UP000712007">
    <property type="component" value="Unassembled WGS sequence"/>
</dbReference>
<dbReference type="PANTHER" id="PTHR16301">
    <property type="entry name" value="IMPACT-RELATED"/>
    <property type="match status" value="1"/>
</dbReference>
<evidence type="ECO:0000313" key="4">
    <source>
        <dbReference type="Proteomes" id="UP000712007"/>
    </source>
</evidence>
<dbReference type="PROSITE" id="PS00910">
    <property type="entry name" value="UPF0029"/>
    <property type="match status" value="1"/>
</dbReference>
<protein>
    <submittedName>
        <fullName evidence="3">YigZ family protein</fullName>
    </submittedName>
</protein>
<organism evidence="3 4">
    <name type="scientific">Candidatus Aphodosoma intestinipullorum</name>
    <dbReference type="NCBI Taxonomy" id="2840674"/>
    <lineage>
        <taxon>Bacteria</taxon>
        <taxon>Pseudomonadati</taxon>
        <taxon>Bacteroidota</taxon>
        <taxon>Bacteroidia</taxon>
        <taxon>Bacteroidales</taxon>
        <taxon>Candidatus Aphodosoma</taxon>
    </lineage>
</organism>
<dbReference type="InterPro" id="IPR020568">
    <property type="entry name" value="Ribosomal_Su5_D2-typ_SF"/>
</dbReference>
<evidence type="ECO:0000313" key="3">
    <source>
        <dbReference type="EMBL" id="MBO8439638.1"/>
    </source>
</evidence>
<evidence type="ECO:0000259" key="2">
    <source>
        <dbReference type="Pfam" id="PF01205"/>
    </source>
</evidence>
<dbReference type="SUPFAM" id="SSF54211">
    <property type="entry name" value="Ribosomal protein S5 domain 2-like"/>
    <property type="match status" value="1"/>
</dbReference>
<reference evidence="3" key="2">
    <citation type="journal article" date="2021" name="PeerJ">
        <title>Extensive microbial diversity within the chicken gut microbiome revealed by metagenomics and culture.</title>
        <authorList>
            <person name="Gilroy R."/>
            <person name="Ravi A."/>
            <person name="Getino M."/>
            <person name="Pursley I."/>
            <person name="Horton D.L."/>
            <person name="Alikhan N.F."/>
            <person name="Baker D."/>
            <person name="Gharbi K."/>
            <person name="Hall N."/>
            <person name="Watson M."/>
            <person name="Adriaenssens E.M."/>
            <person name="Foster-Nyarko E."/>
            <person name="Jarju S."/>
            <person name="Secka A."/>
            <person name="Antonio M."/>
            <person name="Oren A."/>
            <person name="Chaudhuri R.R."/>
            <person name="La Ragione R."/>
            <person name="Hildebrand F."/>
            <person name="Pallen M.J."/>
        </authorList>
    </citation>
    <scope>NUCLEOTIDE SEQUENCE</scope>
    <source>
        <strain evidence="3">3924</strain>
    </source>
</reference>
<dbReference type="Pfam" id="PF01205">
    <property type="entry name" value="Impact_N"/>
    <property type="match status" value="1"/>
</dbReference>
<dbReference type="GO" id="GO:0005737">
    <property type="term" value="C:cytoplasm"/>
    <property type="evidence" value="ECO:0007669"/>
    <property type="project" value="TreeGrafter"/>
</dbReference>
<dbReference type="AlphaFoldDB" id="A0A940DJA8"/>
<reference evidence="3" key="1">
    <citation type="submission" date="2020-10" db="EMBL/GenBank/DDBJ databases">
        <authorList>
            <person name="Gilroy R."/>
        </authorList>
    </citation>
    <scope>NUCLEOTIDE SEQUENCE</scope>
    <source>
        <strain evidence="3">3924</strain>
    </source>
</reference>